<dbReference type="RefSeq" id="WP_301414771.1">
    <property type="nucleotide sequence ID" value="NZ_CP098023.1"/>
</dbReference>
<gene>
    <name evidence="2" type="ORF">M8T91_13940</name>
</gene>
<protein>
    <submittedName>
        <fullName evidence="2">Uncharacterized protein</fullName>
    </submittedName>
</protein>
<reference evidence="2 3" key="1">
    <citation type="submission" date="2022-05" db="EMBL/GenBank/DDBJ databases">
        <title>Microbulbifer sp. nov., isolated from sponge.</title>
        <authorList>
            <person name="Gao L."/>
        </authorList>
    </citation>
    <scope>NUCLEOTIDE SEQUENCE [LARGE SCALE GENOMIC DNA]</scope>
    <source>
        <strain evidence="2 3">MI-G</strain>
    </source>
</reference>
<accession>A0ABY9E958</accession>
<feature type="chain" id="PRO_5046290440" evidence="1">
    <location>
        <begin position="19"/>
        <end position="124"/>
    </location>
</feature>
<proteinExistence type="predicted"/>
<feature type="signal peptide" evidence="1">
    <location>
        <begin position="1"/>
        <end position="18"/>
    </location>
</feature>
<evidence type="ECO:0000313" key="3">
    <source>
        <dbReference type="Proteomes" id="UP001321520"/>
    </source>
</evidence>
<keyword evidence="3" id="KW-1185">Reference proteome</keyword>
<dbReference type="Proteomes" id="UP001321520">
    <property type="component" value="Chromosome"/>
</dbReference>
<name>A0ABY9E958_9GAMM</name>
<sequence length="124" mass="13614">MKASVLLLVCLVTTITFGCESQPAALVLQPALLIEVNPQIRAELQELVSAAIGGISVTLGPDVLTKDSLLLIERSSRQMRITGREMQRPVKFQLLTDGKKCWLERLPNGALRELQVSCRAARAF</sequence>
<evidence type="ECO:0000313" key="2">
    <source>
        <dbReference type="EMBL" id="WKD48985.1"/>
    </source>
</evidence>
<dbReference type="PROSITE" id="PS51257">
    <property type="entry name" value="PROKAR_LIPOPROTEIN"/>
    <property type="match status" value="1"/>
</dbReference>
<evidence type="ECO:0000256" key="1">
    <source>
        <dbReference type="SAM" id="SignalP"/>
    </source>
</evidence>
<keyword evidence="1" id="KW-0732">Signal</keyword>
<dbReference type="EMBL" id="CP098023">
    <property type="protein sequence ID" value="WKD48985.1"/>
    <property type="molecule type" value="Genomic_DNA"/>
</dbReference>
<organism evidence="2 3">
    <name type="scientific">Microbulbifer spongiae</name>
    <dbReference type="NCBI Taxonomy" id="2944933"/>
    <lineage>
        <taxon>Bacteria</taxon>
        <taxon>Pseudomonadati</taxon>
        <taxon>Pseudomonadota</taxon>
        <taxon>Gammaproteobacteria</taxon>
        <taxon>Cellvibrionales</taxon>
        <taxon>Microbulbiferaceae</taxon>
        <taxon>Microbulbifer</taxon>
    </lineage>
</organism>